<dbReference type="CDD" id="cd16345">
    <property type="entry name" value="LMWP_ArsC"/>
    <property type="match status" value="1"/>
</dbReference>
<evidence type="ECO:0000313" key="12">
    <source>
        <dbReference type="EMBL" id="SFP74406.1"/>
    </source>
</evidence>
<dbReference type="EC" id="1.20.4.4" evidence="9 10"/>
<dbReference type="AlphaFoldDB" id="A0A1I5SW09"/>
<dbReference type="NCBIfam" id="TIGR02691">
    <property type="entry name" value="arsC_pI258_fam"/>
    <property type="match status" value="1"/>
</dbReference>
<dbReference type="GO" id="GO:0004725">
    <property type="term" value="F:protein tyrosine phosphatase activity"/>
    <property type="evidence" value="ECO:0007669"/>
    <property type="project" value="UniProtKB-UniRule"/>
</dbReference>
<evidence type="ECO:0000256" key="10">
    <source>
        <dbReference type="NCBIfam" id="TIGR02691"/>
    </source>
</evidence>
<gene>
    <name evidence="12" type="ORF">SAMN05518683_109100</name>
</gene>
<evidence type="ECO:0000256" key="4">
    <source>
        <dbReference type="ARBA" id="ARBA00023157"/>
    </source>
</evidence>
<proteinExistence type="inferred from homology"/>
<dbReference type="InterPro" id="IPR023485">
    <property type="entry name" value="Ptyr_pPase"/>
</dbReference>
<keyword evidence="3" id="KW-0560">Oxidoreductase</keyword>
<dbReference type="GO" id="GO:0030612">
    <property type="term" value="F:arsenate reductase (thioredoxin) activity"/>
    <property type="evidence" value="ECO:0007669"/>
    <property type="project" value="UniProtKB-UniRule"/>
</dbReference>
<dbReference type="RefSeq" id="WP_093337051.1">
    <property type="nucleotide sequence ID" value="NZ_FOXD01000009.1"/>
</dbReference>
<sequence length="136" mass="15501">MTKSIYFLCTGNSCRSQMAQGFGKEFLTDRHVYSAGIEAHGVHQKAVETMKEIGIDISGQSSDTIDMELLHHADMVVTLCGHANDVCPAVPPHVRREHWEFDDPAREKGTEEEKLAAFRRVRDEMQERIRRFAVEQ</sequence>
<keyword evidence="1" id="KW-0963">Cytoplasm</keyword>
<evidence type="ECO:0000259" key="11">
    <source>
        <dbReference type="SMART" id="SM00226"/>
    </source>
</evidence>
<organism evidence="12 13">
    <name type="scientific">Salibacterium halotolerans</name>
    <dbReference type="NCBI Taxonomy" id="1884432"/>
    <lineage>
        <taxon>Bacteria</taxon>
        <taxon>Bacillati</taxon>
        <taxon>Bacillota</taxon>
        <taxon>Bacilli</taxon>
        <taxon>Bacillales</taxon>
        <taxon>Bacillaceae</taxon>
    </lineage>
</organism>
<dbReference type="SMART" id="SM00226">
    <property type="entry name" value="LMWPc"/>
    <property type="match status" value="1"/>
</dbReference>
<accession>A0A1I5SW09</accession>
<dbReference type="PANTHER" id="PTHR43428:SF1">
    <property type="entry name" value="ARSENATE REDUCTASE"/>
    <property type="match status" value="1"/>
</dbReference>
<evidence type="ECO:0000256" key="8">
    <source>
        <dbReference type="ARBA" id="ARBA00061528"/>
    </source>
</evidence>
<evidence type="ECO:0000256" key="2">
    <source>
        <dbReference type="ARBA" id="ARBA00022849"/>
    </source>
</evidence>
<protein>
    <recommendedName>
        <fullName evidence="6 10">Arsenate reductase</fullName>
        <ecNumber evidence="9 10">1.20.4.4</ecNumber>
    </recommendedName>
</protein>
<evidence type="ECO:0000256" key="6">
    <source>
        <dbReference type="ARBA" id="ARBA00039879"/>
    </source>
</evidence>
<evidence type="ECO:0000256" key="7">
    <source>
        <dbReference type="ARBA" id="ARBA00052766"/>
    </source>
</evidence>
<evidence type="ECO:0000313" key="13">
    <source>
        <dbReference type="Proteomes" id="UP000198892"/>
    </source>
</evidence>
<dbReference type="FunFam" id="3.40.50.2300:FF:000237">
    <property type="entry name" value="Arsenate reductase"/>
    <property type="match status" value="1"/>
</dbReference>
<feature type="domain" description="Phosphotyrosine protein phosphatase I" evidence="11">
    <location>
        <begin position="3"/>
        <end position="135"/>
    </location>
</feature>
<reference evidence="13" key="1">
    <citation type="submission" date="2016-10" db="EMBL/GenBank/DDBJ databases">
        <authorList>
            <person name="Varghese N."/>
            <person name="Submissions S."/>
        </authorList>
    </citation>
    <scope>NUCLEOTIDE SEQUENCE [LARGE SCALE GENOMIC DNA]</scope>
    <source>
        <strain evidence="13">S7</strain>
    </source>
</reference>
<keyword evidence="2" id="KW-0059">Arsenical resistance</keyword>
<dbReference type="InterPro" id="IPR036196">
    <property type="entry name" value="Ptyr_pPase_sf"/>
</dbReference>
<keyword evidence="5" id="KW-0676">Redox-active center</keyword>
<comment type="similarity">
    <text evidence="8">Belongs to the low molecular weight phosphotyrosine protein phosphatase family. Thioredoxin-coupled ArsC subfamily.</text>
</comment>
<dbReference type="Proteomes" id="UP000198892">
    <property type="component" value="Unassembled WGS sequence"/>
</dbReference>
<evidence type="ECO:0000256" key="9">
    <source>
        <dbReference type="ARBA" id="ARBA00066655"/>
    </source>
</evidence>
<dbReference type="InterPro" id="IPR014064">
    <property type="entry name" value="Arsenate_reductase_ArsC"/>
</dbReference>
<evidence type="ECO:0000256" key="3">
    <source>
        <dbReference type="ARBA" id="ARBA00023002"/>
    </source>
</evidence>
<dbReference type="OrthoDB" id="9784339at2"/>
<dbReference type="STRING" id="1884432.SAMN05518683_109100"/>
<dbReference type="SUPFAM" id="SSF52788">
    <property type="entry name" value="Phosphotyrosine protein phosphatases I"/>
    <property type="match status" value="1"/>
</dbReference>
<comment type="catalytic activity">
    <reaction evidence="7">
        <text>arsenate + [thioredoxin]-dithiol + H(+) = arsenite + [thioredoxin]-disulfide + H2O</text>
        <dbReference type="Rhea" id="RHEA:43848"/>
        <dbReference type="Rhea" id="RHEA-COMP:10698"/>
        <dbReference type="Rhea" id="RHEA-COMP:10700"/>
        <dbReference type="ChEBI" id="CHEBI:15377"/>
        <dbReference type="ChEBI" id="CHEBI:15378"/>
        <dbReference type="ChEBI" id="CHEBI:29242"/>
        <dbReference type="ChEBI" id="CHEBI:29950"/>
        <dbReference type="ChEBI" id="CHEBI:48597"/>
        <dbReference type="ChEBI" id="CHEBI:50058"/>
        <dbReference type="EC" id="1.20.4.4"/>
    </reaction>
</comment>
<keyword evidence="13" id="KW-1185">Reference proteome</keyword>
<keyword evidence="4" id="KW-1015">Disulfide bond</keyword>
<evidence type="ECO:0000256" key="1">
    <source>
        <dbReference type="ARBA" id="ARBA00022490"/>
    </source>
</evidence>
<dbReference type="PANTHER" id="PTHR43428">
    <property type="entry name" value="ARSENATE REDUCTASE"/>
    <property type="match status" value="1"/>
</dbReference>
<dbReference type="Gene3D" id="3.40.50.2300">
    <property type="match status" value="1"/>
</dbReference>
<dbReference type="EMBL" id="FOXD01000009">
    <property type="protein sequence ID" value="SFP74406.1"/>
    <property type="molecule type" value="Genomic_DNA"/>
</dbReference>
<evidence type="ECO:0000256" key="5">
    <source>
        <dbReference type="ARBA" id="ARBA00023284"/>
    </source>
</evidence>
<dbReference type="Pfam" id="PF01451">
    <property type="entry name" value="LMWPc"/>
    <property type="match status" value="1"/>
</dbReference>
<dbReference type="GO" id="GO:0046685">
    <property type="term" value="P:response to arsenic-containing substance"/>
    <property type="evidence" value="ECO:0007669"/>
    <property type="project" value="UniProtKB-UniRule"/>
</dbReference>
<name>A0A1I5SW09_9BACI</name>